<sequence length="644" mass="69430">MTTTGPAEAPTRPIPGIAAPGNEWRYASGAANGAKFAPFDQITPENAKDLELAWQVDFPVDVTMYNGITAAPIQVGDTLYGCTNNNLIFALDAENGEQRWRFDPGSDLSGVMSKKCRSVSYYEASQPVEECQSRILAATVDARLFAVDARSGELCTSFGEDGFVNLLTDLGEVKKGFVLSTSGPTVTNGVAVIGGWISDGQEVGEPSGVVRAFDAVTGDFVWAFDPGKPDYHGRPPEGEIYERGSPNAWGLFSADEENGLVFITTGNATPDYWGAHRSENFEEFTSSVVALDSASGEVRWHFRTVNHDIWDYDVGAQPALVDLPGPNGEMIPALLQPTKRGQVFTLNRLTGEAIDPIEERPVPQGAAEGDFTAPTQPYPTNMPSFAGPDLTEADMWGITPLDQLWCRLEFQKLRYEGQFTPPSVGGSLQFPGYIGGINWGSVSVHQDEKVMIANWTRMPNRVQLIPREEADRRGWDAADAEGNFTVSMALGAPQMGTPFAVTNEPFMSPLKVPCLRPPYGMLTAVDLETYDVLWERPIGTAANSGPFGIKSGLTWQLGAPMTGGTLVTKTGVVIFGGSQDGYIRAVDMRTGEELWTHKLPNGASANPMSYVSPSGKQFIVIAASGATGIYDNLNGHLVAYALPD</sequence>
<protein>
    <recommendedName>
        <fullName evidence="4">Pyrrolo-quinoline quinone repeat domain-containing protein</fullName>
    </recommendedName>
</protein>
<comment type="similarity">
    <text evidence="2">Belongs to the bacterial PQQ dehydrogenase family.</text>
</comment>
<comment type="cofactor">
    <cofactor evidence="1">
        <name>pyrroloquinoline quinone</name>
        <dbReference type="ChEBI" id="CHEBI:58442"/>
    </cofactor>
</comment>
<accession>A0A178HLZ6</accession>
<dbReference type="PANTHER" id="PTHR32303:SF4">
    <property type="entry name" value="QUINOPROTEIN GLUCOSE DEHYDROGENASE"/>
    <property type="match status" value="1"/>
</dbReference>
<evidence type="ECO:0000256" key="3">
    <source>
        <dbReference type="ARBA" id="ARBA00023002"/>
    </source>
</evidence>
<evidence type="ECO:0000259" key="4">
    <source>
        <dbReference type="Pfam" id="PF01011"/>
    </source>
</evidence>
<dbReference type="SUPFAM" id="SSF50998">
    <property type="entry name" value="Quinoprotein alcohol dehydrogenase-like"/>
    <property type="match status" value="1"/>
</dbReference>
<dbReference type="GO" id="GO:0016020">
    <property type="term" value="C:membrane"/>
    <property type="evidence" value="ECO:0007669"/>
    <property type="project" value="InterPro"/>
</dbReference>
<dbReference type="InterPro" id="IPR017511">
    <property type="entry name" value="PQQ_mDH"/>
</dbReference>
<evidence type="ECO:0000313" key="6">
    <source>
        <dbReference type="Proteomes" id="UP000078389"/>
    </source>
</evidence>
<dbReference type="OrthoDB" id="9794322at2"/>
<evidence type="ECO:0000256" key="2">
    <source>
        <dbReference type="ARBA" id="ARBA00008156"/>
    </source>
</evidence>
<dbReference type="SMART" id="SM00564">
    <property type="entry name" value="PQQ"/>
    <property type="match status" value="5"/>
</dbReference>
<dbReference type="EMBL" id="LVVY01000129">
    <property type="protein sequence ID" value="OAM73863.1"/>
    <property type="molecule type" value="Genomic_DNA"/>
</dbReference>
<dbReference type="RefSeq" id="WP_067459705.1">
    <property type="nucleotide sequence ID" value="NZ_LVVY01000129.1"/>
</dbReference>
<dbReference type="AlphaFoldDB" id="A0A178HLZ6"/>
<dbReference type="GO" id="GO:0048038">
    <property type="term" value="F:quinone binding"/>
    <property type="evidence" value="ECO:0007669"/>
    <property type="project" value="InterPro"/>
</dbReference>
<proteinExistence type="inferred from homology"/>
<dbReference type="Gene3D" id="2.140.10.10">
    <property type="entry name" value="Quinoprotein alcohol dehydrogenase-like superfamily"/>
    <property type="match status" value="2"/>
</dbReference>
<reference evidence="5 6" key="1">
    <citation type="submission" date="2016-03" db="EMBL/GenBank/DDBJ databases">
        <title>Genome sequencing of Devosia sp. S37.</title>
        <authorList>
            <person name="Mohd Nor M."/>
        </authorList>
    </citation>
    <scope>NUCLEOTIDE SEQUENCE [LARGE SCALE GENOMIC DNA]</scope>
    <source>
        <strain evidence="5 6">S37</strain>
    </source>
</reference>
<keyword evidence="6" id="KW-1185">Reference proteome</keyword>
<dbReference type="InterPro" id="IPR002372">
    <property type="entry name" value="PQQ_rpt_dom"/>
</dbReference>
<dbReference type="CDD" id="cd10280">
    <property type="entry name" value="PQQ_mGDH"/>
    <property type="match status" value="1"/>
</dbReference>
<dbReference type="PANTHER" id="PTHR32303">
    <property type="entry name" value="QUINOPROTEIN ALCOHOL DEHYDROGENASE (CYTOCHROME C)"/>
    <property type="match status" value="1"/>
</dbReference>
<keyword evidence="3" id="KW-0560">Oxidoreductase</keyword>
<dbReference type="STRING" id="1770058.A3840_17015"/>
<organism evidence="5 6">
    <name type="scientific">Devosia elaeis</name>
    <dbReference type="NCBI Taxonomy" id="1770058"/>
    <lineage>
        <taxon>Bacteria</taxon>
        <taxon>Pseudomonadati</taxon>
        <taxon>Pseudomonadota</taxon>
        <taxon>Alphaproteobacteria</taxon>
        <taxon>Hyphomicrobiales</taxon>
        <taxon>Devosiaceae</taxon>
        <taxon>Devosia</taxon>
    </lineage>
</organism>
<dbReference type="InterPro" id="IPR011047">
    <property type="entry name" value="Quinoprotein_ADH-like_sf"/>
</dbReference>
<feature type="domain" description="Pyrrolo-quinoline quinone repeat" evidence="4">
    <location>
        <begin position="24"/>
        <end position="619"/>
    </location>
</feature>
<evidence type="ECO:0000313" key="5">
    <source>
        <dbReference type="EMBL" id="OAM73863.1"/>
    </source>
</evidence>
<dbReference type="Pfam" id="PF01011">
    <property type="entry name" value="PQQ"/>
    <property type="match status" value="1"/>
</dbReference>
<evidence type="ECO:0000256" key="1">
    <source>
        <dbReference type="ARBA" id="ARBA00001931"/>
    </source>
</evidence>
<dbReference type="GO" id="GO:0008876">
    <property type="term" value="F:quinoprotein glucose dehydrogenase activity"/>
    <property type="evidence" value="ECO:0007669"/>
    <property type="project" value="TreeGrafter"/>
</dbReference>
<name>A0A178HLZ6_9HYPH</name>
<gene>
    <name evidence="5" type="ORF">A3840_17015</name>
</gene>
<dbReference type="InterPro" id="IPR018391">
    <property type="entry name" value="PQQ_b-propeller_rpt"/>
</dbReference>
<comment type="caution">
    <text evidence="5">The sequence shown here is derived from an EMBL/GenBank/DDBJ whole genome shotgun (WGS) entry which is preliminary data.</text>
</comment>
<dbReference type="Proteomes" id="UP000078389">
    <property type="component" value="Unassembled WGS sequence"/>
</dbReference>